<evidence type="ECO:0008006" key="3">
    <source>
        <dbReference type="Google" id="ProtNLM"/>
    </source>
</evidence>
<organism evidence="1 2">
    <name type="scientific">Campylobacter concisus</name>
    <dbReference type="NCBI Taxonomy" id="199"/>
    <lineage>
        <taxon>Bacteria</taxon>
        <taxon>Pseudomonadati</taxon>
        <taxon>Campylobacterota</taxon>
        <taxon>Epsilonproteobacteria</taxon>
        <taxon>Campylobacterales</taxon>
        <taxon>Campylobacteraceae</taxon>
        <taxon>Campylobacter</taxon>
    </lineage>
</organism>
<evidence type="ECO:0000313" key="2">
    <source>
        <dbReference type="Proteomes" id="UP000066049"/>
    </source>
</evidence>
<sequence length="140" mass="15523">MRKGFTLIAAIFFLVVAASISTLALSIASTSARQSSEIYLREQAQLVAQAAAEYAMFEIFRTDFSNKCLDKVDGEFNDMFDFKVKITYFGDIGICTPPTIMPGTEGVASTGNMIFDVFVTSKDKKTPNPINFHKRTLQKL</sequence>
<accession>A0A0M4TLM2</accession>
<dbReference type="AlphaFoldDB" id="A0A0M4TLM2"/>
<protein>
    <recommendedName>
        <fullName evidence="3">Type II secretion system protein</fullName>
    </recommendedName>
</protein>
<name>A0A0M4TLM2_9BACT</name>
<dbReference type="PATRIC" id="fig|199.248.peg.652"/>
<dbReference type="RefSeq" id="WP_054197386.1">
    <property type="nucleotide sequence ID" value="NZ_PPAP01000025.1"/>
</dbReference>
<reference evidence="2" key="1">
    <citation type="submission" date="2015-08" db="EMBL/GenBank/DDBJ databases">
        <title>Comparative genomics of the Campylobacter concisus group.</title>
        <authorList>
            <person name="Miller W.G."/>
            <person name="Yee E."/>
            <person name="Chapman M.H."/>
            <person name="Huynh S."/>
            <person name="Bono J.L."/>
            <person name="On S.L.W."/>
            <person name="St Leger J."/>
            <person name="Foster G."/>
            <person name="Parker C.T."/>
        </authorList>
    </citation>
    <scope>NUCLEOTIDE SEQUENCE [LARGE SCALE GENOMIC DNA]</scope>
    <source>
        <strain evidence="2">ATCC 33237</strain>
    </source>
</reference>
<proteinExistence type="predicted"/>
<dbReference type="EMBL" id="CP012541">
    <property type="protein sequence ID" value="ALF47319.1"/>
    <property type="molecule type" value="Genomic_DNA"/>
</dbReference>
<dbReference type="Proteomes" id="UP000066049">
    <property type="component" value="Chromosome"/>
</dbReference>
<evidence type="ECO:0000313" key="1">
    <source>
        <dbReference type="EMBL" id="ALF47319.1"/>
    </source>
</evidence>
<gene>
    <name evidence="1" type="ORF">CCON33237_0622</name>
</gene>
<dbReference type="KEGG" id="ccoc:CCON33237_0622"/>